<evidence type="ECO:0000256" key="3">
    <source>
        <dbReference type="ARBA" id="ARBA00022679"/>
    </source>
</evidence>
<keyword evidence="11 13" id="KW-0275">Fatty acid biosynthesis</keyword>
<comment type="catalytic activity">
    <reaction evidence="13">
        <text>N(6)-carboxybiotinyl-L-lysyl-[protein] + acetyl-CoA = N(6)-biotinyl-L-lysyl-[protein] + malonyl-CoA</text>
        <dbReference type="Rhea" id="RHEA:54728"/>
        <dbReference type="Rhea" id="RHEA-COMP:10505"/>
        <dbReference type="Rhea" id="RHEA-COMP:10506"/>
        <dbReference type="ChEBI" id="CHEBI:57288"/>
        <dbReference type="ChEBI" id="CHEBI:57384"/>
        <dbReference type="ChEBI" id="CHEBI:83144"/>
        <dbReference type="ChEBI" id="CHEBI:83145"/>
        <dbReference type="EC" id="2.1.3.15"/>
    </reaction>
</comment>
<dbReference type="HAMAP" id="MF_01395">
    <property type="entry name" value="AcetylCoA_CT_beta"/>
    <property type="match status" value="1"/>
</dbReference>
<dbReference type="Gene3D" id="3.90.226.10">
    <property type="entry name" value="2-enoyl-CoA Hydratase, Chain A, domain 1"/>
    <property type="match status" value="1"/>
</dbReference>
<keyword evidence="3 13" id="KW-0808">Transferase</keyword>
<comment type="subunit">
    <text evidence="13">Acetyl-CoA carboxylase is a heterohexamer composed of biotin carboxyl carrier protein (AccB), biotin carboxylase (AccC) and two subunits each of ACCase subunit alpha (AccA) and ACCase subunit beta (AccD).</text>
</comment>
<dbReference type="EMBL" id="BAABIA010000008">
    <property type="protein sequence ID" value="GAA5145583.1"/>
    <property type="molecule type" value="Genomic_DNA"/>
</dbReference>
<keyword evidence="16" id="KW-1185">Reference proteome</keyword>
<feature type="binding site" evidence="13">
    <location>
        <position position="44"/>
    </location>
    <ligand>
        <name>Zn(2+)</name>
        <dbReference type="ChEBI" id="CHEBI:29105"/>
    </ligand>
</feature>
<comment type="caution">
    <text evidence="15">The sequence shown here is derived from an EMBL/GenBank/DDBJ whole genome shotgun (WGS) entry which is preliminary data.</text>
</comment>
<dbReference type="NCBIfam" id="TIGR00515">
    <property type="entry name" value="accD"/>
    <property type="match status" value="1"/>
</dbReference>
<reference evidence="16" key="1">
    <citation type="journal article" date="2019" name="Int. J. Syst. Evol. Microbiol.">
        <title>The Global Catalogue of Microorganisms (GCM) 10K type strain sequencing project: providing services to taxonomists for standard genome sequencing and annotation.</title>
        <authorList>
            <consortium name="The Broad Institute Genomics Platform"/>
            <consortium name="The Broad Institute Genome Sequencing Center for Infectious Disease"/>
            <person name="Wu L."/>
            <person name="Ma J."/>
        </authorList>
    </citation>
    <scope>NUCLEOTIDE SEQUENCE [LARGE SCALE GENOMIC DNA]</scope>
    <source>
        <strain evidence="16">JCM 18053</strain>
    </source>
</reference>
<feature type="zinc finger region" description="C4-type" evidence="13">
    <location>
        <begin position="41"/>
        <end position="63"/>
    </location>
</feature>
<accession>A0ABP9PF24</accession>
<evidence type="ECO:0000256" key="7">
    <source>
        <dbReference type="ARBA" id="ARBA00022832"/>
    </source>
</evidence>
<evidence type="ECO:0000256" key="5">
    <source>
        <dbReference type="ARBA" id="ARBA00022741"/>
    </source>
</evidence>
<dbReference type="InterPro" id="IPR000438">
    <property type="entry name" value="Acetyl_CoA_COase_Trfase_b_su"/>
</dbReference>
<keyword evidence="2 13" id="KW-0444">Lipid biosynthesis</keyword>
<dbReference type="PANTHER" id="PTHR42995:SF5">
    <property type="entry name" value="ACETYL-COENZYME A CARBOXYLASE CARBOXYL TRANSFERASE SUBUNIT BETA, CHLOROPLASTIC"/>
    <property type="match status" value="1"/>
</dbReference>
<evidence type="ECO:0000256" key="12">
    <source>
        <dbReference type="ARBA" id="ARBA00025280"/>
    </source>
</evidence>
<keyword evidence="9 13" id="KW-0067">ATP-binding</keyword>
<evidence type="ECO:0000256" key="6">
    <source>
        <dbReference type="ARBA" id="ARBA00022771"/>
    </source>
</evidence>
<dbReference type="RefSeq" id="WP_345737917.1">
    <property type="nucleotide sequence ID" value="NZ_BAABIA010000008.1"/>
</dbReference>
<feature type="domain" description="CoA carboxyltransferase N-terminal" evidence="14">
    <location>
        <begin position="37"/>
        <end position="294"/>
    </location>
</feature>
<sequence>MSCLLVKDGTTHHIMGFFKKRTVNELGEKKQDMPEGLWTKCPSCGESLFEQTLARNLRVCTNCGYHFTISSGERIASLVDEDTFVEMDLQLDSVDALGFKGYVDKVKAYQNKTGLKEAVVTGRANIEGVPVLLAIMDFRFLGASMGSVVGEKITRAIEAATAEGKAVIVFSASGGARMHEGILSLMQMAKTSGALARHAEARLPYFSVLTHPTTGGVTASFATLGDVIIAEPKCMIGFAGPRVVKETTHADLPPGFQTAEFMKQHGLVDMIVERKDMRSTISNLLKYVSSAKAV</sequence>
<evidence type="ECO:0000313" key="15">
    <source>
        <dbReference type="EMBL" id="GAA5145583.1"/>
    </source>
</evidence>
<protein>
    <recommendedName>
        <fullName evidence="13">Acetyl-coenzyme A carboxylase carboxyl transferase subunit beta</fullName>
        <shortName evidence="13">ACCase subunit beta</shortName>
        <shortName evidence="13">Acetyl-CoA carboxylase carboxyltransferase subunit beta</shortName>
        <ecNumber evidence="13">2.1.3.15</ecNumber>
    </recommendedName>
</protein>
<keyword evidence="8 13" id="KW-0862">Zinc</keyword>
<dbReference type="Proteomes" id="UP001499852">
    <property type="component" value="Unassembled WGS sequence"/>
</dbReference>
<keyword evidence="6 13" id="KW-0863">Zinc-finger</keyword>
<dbReference type="InterPro" id="IPR041010">
    <property type="entry name" value="Znf-ACC"/>
</dbReference>
<evidence type="ECO:0000256" key="13">
    <source>
        <dbReference type="HAMAP-Rule" id="MF_01395"/>
    </source>
</evidence>
<comment type="subcellular location">
    <subcellularLocation>
        <location evidence="1 13">Cytoplasm</location>
    </subcellularLocation>
</comment>
<evidence type="ECO:0000256" key="2">
    <source>
        <dbReference type="ARBA" id="ARBA00022516"/>
    </source>
</evidence>
<dbReference type="PRINTS" id="PR01070">
    <property type="entry name" value="ACCCTRFRASEB"/>
</dbReference>
<keyword evidence="4 13" id="KW-0479">Metal-binding</keyword>
<proteinExistence type="inferred from homology"/>
<evidence type="ECO:0000256" key="1">
    <source>
        <dbReference type="ARBA" id="ARBA00004496"/>
    </source>
</evidence>
<gene>
    <name evidence="13 15" type="primary">accD</name>
    <name evidence="15" type="ORF">GCM10023213_37360</name>
</gene>
<evidence type="ECO:0000256" key="10">
    <source>
        <dbReference type="ARBA" id="ARBA00023098"/>
    </source>
</evidence>
<evidence type="ECO:0000313" key="16">
    <source>
        <dbReference type="Proteomes" id="UP001499852"/>
    </source>
</evidence>
<evidence type="ECO:0000256" key="4">
    <source>
        <dbReference type="ARBA" id="ARBA00022723"/>
    </source>
</evidence>
<comment type="cofactor">
    <cofactor evidence="13">
        <name>Zn(2+)</name>
        <dbReference type="ChEBI" id="CHEBI:29105"/>
    </cofactor>
    <text evidence="13">Binds 1 zinc ion per subunit.</text>
</comment>
<evidence type="ECO:0000259" key="14">
    <source>
        <dbReference type="PROSITE" id="PS50980"/>
    </source>
</evidence>
<keyword evidence="7 13" id="KW-0276">Fatty acid metabolism</keyword>
<feature type="binding site" evidence="13">
    <location>
        <position position="60"/>
    </location>
    <ligand>
        <name>Zn(2+)</name>
        <dbReference type="ChEBI" id="CHEBI:29105"/>
    </ligand>
</feature>
<dbReference type="SUPFAM" id="SSF52096">
    <property type="entry name" value="ClpP/crotonase"/>
    <property type="match status" value="1"/>
</dbReference>
<name>A0ABP9PF24_9BACT</name>
<evidence type="ECO:0000256" key="8">
    <source>
        <dbReference type="ARBA" id="ARBA00022833"/>
    </source>
</evidence>
<dbReference type="InterPro" id="IPR029045">
    <property type="entry name" value="ClpP/crotonase-like_dom_sf"/>
</dbReference>
<dbReference type="PROSITE" id="PS50980">
    <property type="entry name" value="COA_CT_NTER"/>
    <property type="match status" value="1"/>
</dbReference>
<comment type="function">
    <text evidence="12 13">Component of the acetyl coenzyme A carboxylase (ACC) complex. Biotin carboxylase (BC) catalyzes the carboxylation of biotin on its carrier protein (BCCP) and then the CO(2) group is transferred by the transcarboxylase to acetyl-CoA to form malonyl-CoA.</text>
</comment>
<feature type="binding site" evidence="13">
    <location>
        <position position="63"/>
    </location>
    <ligand>
        <name>Zn(2+)</name>
        <dbReference type="ChEBI" id="CHEBI:29105"/>
    </ligand>
</feature>
<dbReference type="InterPro" id="IPR011762">
    <property type="entry name" value="COA_CT_N"/>
</dbReference>
<evidence type="ECO:0000256" key="9">
    <source>
        <dbReference type="ARBA" id="ARBA00022840"/>
    </source>
</evidence>
<keyword evidence="5 13" id="KW-0547">Nucleotide-binding</keyword>
<comment type="pathway">
    <text evidence="13">Lipid metabolism; malonyl-CoA biosynthesis; malonyl-CoA from acetyl-CoA: step 1/1.</text>
</comment>
<dbReference type="InterPro" id="IPR034733">
    <property type="entry name" value="AcCoA_carboxyl_beta"/>
</dbReference>
<dbReference type="Pfam" id="PF01039">
    <property type="entry name" value="Carboxyl_trans"/>
    <property type="match status" value="1"/>
</dbReference>
<dbReference type="Pfam" id="PF17848">
    <property type="entry name" value="Zn_ribbon_ACC"/>
    <property type="match status" value="1"/>
</dbReference>
<dbReference type="PANTHER" id="PTHR42995">
    <property type="entry name" value="ACETYL-COENZYME A CARBOXYLASE CARBOXYL TRANSFERASE SUBUNIT BETA, CHLOROPLASTIC"/>
    <property type="match status" value="1"/>
</dbReference>
<feature type="binding site" evidence="13">
    <location>
        <position position="41"/>
    </location>
    <ligand>
        <name>Zn(2+)</name>
        <dbReference type="ChEBI" id="CHEBI:29105"/>
    </ligand>
</feature>
<evidence type="ECO:0000256" key="11">
    <source>
        <dbReference type="ARBA" id="ARBA00023160"/>
    </source>
</evidence>
<keyword evidence="13" id="KW-0963">Cytoplasm</keyword>
<comment type="similarity">
    <text evidence="13">Belongs to the AccD/PCCB family.</text>
</comment>
<keyword evidence="10 13" id="KW-0443">Lipid metabolism</keyword>
<dbReference type="EC" id="2.1.3.15" evidence="13"/>
<organism evidence="15 16">
    <name type="scientific">Prosthecobacter algae</name>
    <dbReference type="NCBI Taxonomy" id="1144682"/>
    <lineage>
        <taxon>Bacteria</taxon>
        <taxon>Pseudomonadati</taxon>
        <taxon>Verrucomicrobiota</taxon>
        <taxon>Verrucomicrobiia</taxon>
        <taxon>Verrucomicrobiales</taxon>
        <taxon>Verrucomicrobiaceae</taxon>
        <taxon>Prosthecobacter</taxon>
    </lineage>
</organism>